<dbReference type="RefSeq" id="WP_013918385.1">
    <property type="nucleotide sequence ID" value="NC_015690.1"/>
</dbReference>
<feature type="signal peptide" evidence="2">
    <location>
        <begin position="1"/>
        <end position="26"/>
    </location>
</feature>
<protein>
    <submittedName>
        <fullName evidence="3">Uncharacterized protein</fullName>
    </submittedName>
</protein>
<evidence type="ECO:0000313" key="3">
    <source>
        <dbReference type="EMBL" id="AEI43232.1"/>
    </source>
</evidence>
<accession>F8FFX0</accession>
<dbReference type="HOGENOM" id="CLU_655109_0_0_9"/>
<feature type="region of interest" description="Disordered" evidence="1">
    <location>
        <begin position="77"/>
        <end position="109"/>
    </location>
</feature>
<dbReference type="Proteomes" id="UP000006620">
    <property type="component" value="Chromosome"/>
</dbReference>
<dbReference type="KEGG" id="pms:KNP414_04702"/>
<keyword evidence="2" id="KW-0732">Signal</keyword>
<dbReference type="EMBL" id="CP002869">
    <property type="protein sequence ID" value="AEI43232.1"/>
    <property type="molecule type" value="Genomic_DNA"/>
</dbReference>
<gene>
    <name evidence="3" type="ordered locus">KNP414_04702</name>
</gene>
<dbReference type="PATRIC" id="fig|1036673.3.peg.4327"/>
<proteinExistence type="predicted"/>
<reference evidence="3 4" key="2">
    <citation type="journal article" date="2013" name="Genome Announc.">
        <title>Genome Sequence of Growth-Improving Paenibacillus mucilaginosus Strain KNP414.</title>
        <authorList>
            <person name="Lu J.J."/>
            <person name="Wang J.F."/>
            <person name="Hu X.F."/>
        </authorList>
    </citation>
    <scope>NUCLEOTIDE SEQUENCE [LARGE SCALE GENOMIC DNA]</scope>
    <source>
        <strain evidence="3 4">KNP414</strain>
    </source>
</reference>
<evidence type="ECO:0000313" key="4">
    <source>
        <dbReference type="Proteomes" id="UP000006620"/>
    </source>
</evidence>
<evidence type="ECO:0000256" key="1">
    <source>
        <dbReference type="SAM" id="MobiDB-lite"/>
    </source>
</evidence>
<organism evidence="3 4">
    <name type="scientific">Paenibacillus mucilaginosus (strain KNP414)</name>
    <dbReference type="NCBI Taxonomy" id="1036673"/>
    <lineage>
        <taxon>Bacteria</taxon>
        <taxon>Bacillati</taxon>
        <taxon>Bacillota</taxon>
        <taxon>Bacilli</taxon>
        <taxon>Bacillales</taxon>
        <taxon>Paenibacillaceae</taxon>
        <taxon>Paenibacillus</taxon>
    </lineage>
</organism>
<reference evidence="4" key="1">
    <citation type="submission" date="2011-06" db="EMBL/GenBank/DDBJ databases">
        <title>Complete genome sequence of Paenibacillus mucilaginosus KNP414.</title>
        <authorList>
            <person name="Wang J."/>
            <person name="Hu S."/>
            <person name="Hu X."/>
            <person name="Zhang B."/>
            <person name="Dong D."/>
            <person name="Zhang S."/>
            <person name="Zhao K."/>
            <person name="Wu D."/>
        </authorList>
    </citation>
    <scope>NUCLEOTIDE SEQUENCE [LARGE SCALE GENOMIC DNA]</scope>
    <source>
        <strain evidence="4">KNP414</strain>
    </source>
</reference>
<feature type="chain" id="PRO_5003370493" evidence="2">
    <location>
        <begin position="27"/>
        <end position="423"/>
    </location>
</feature>
<dbReference type="AlphaFoldDB" id="F8FFX0"/>
<sequence>MKLSKKSLTVLSFTLGASVFVSTAFADALLGSGYDRLKDSVKLTASQMEQGLGSYTMEAMVSLEDNGKPLLQASNTTKVNTSTQAEERTSVNQQSNGETTSSYTYTDPKMTVHKNSGEEKYFVTEFQQEQKDRNVFTSPFKEKGAPEIEKIVDAVVGNLKDYVQAEEKADGGRIYSGSLSEAQVPAVVNAVSSFGIKRMIESERRSQEDSNLPEIESDIYVKKIVGTAEETKTGLLQSLTGDITLTGKDKNGTQHDLTMNIVFKLSDVGTTKITLPDLTGANVEKVTDHGNGFSAKYVGTYKNNVILEKDGKLVKIGERTLEILSVDKDKVTGRYTETVKPGFEAEFGEKYNFTFEYDPNQSKPFSTFTYTNAKGEQEQGQLHPGGMGSLYLELDIEVIDEHSIRSNAARPYFDGQFHRVFEE</sequence>
<name>F8FFX0_PAEMK</name>
<evidence type="ECO:0000256" key="2">
    <source>
        <dbReference type="SAM" id="SignalP"/>
    </source>
</evidence>
<feature type="compositionally biased region" description="Polar residues" evidence="1">
    <location>
        <begin position="77"/>
        <end position="105"/>
    </location>
</feature>